<name>A0A3M0MJL3_9RHOB</name>
<accession>A0A3M0MJL3</accession>
<feature type="modified residue" description="Phosphohistidine; by HPr" evidence="1">
    <location>
        <position position="43"/>
    </location>
</feature>
<dbReference type="EMBL" id="QOKZ01000001">
    <property type="protein sequence ID" value="RMC37946.1"/>
    <property type="molecule type" value="Genomic_DNA"/>
</dbReference>
<protein>
    <submittedName>
        <fullName evidence="2">PTS cellobiose transporter subunit IIB</fullName>
    </submittedName>
</protein>
<proteinExistence type="predicted"/>
<dbReference type="AlphaFoldDB" id="A0A3M0MJL3"/>
<dbReference type="PANTHER" id="PTHR40398:SF1">
    <property type="entry name" value="PTS SYSTEM GLUCITOL_SORBITOL-SPECIFIC EIIA COMPONENT"/>
    <property type="match status" value="1"/>
</dbReference>
<dbReference type="PROSITE" id="PS51097">
    <property type="entry name" value="PTS_EIIA_TYPE_5"/>
    <property type="match status" value="1"/>
</dbReference>
<dbReference type="PANTHER" id="PTHR40398">
    <property type="entry name" value="PTS SYSTEM GLUCITOL/SORBITOL-SPECIFIC EIIA COMPONENT"/>
    <property type="match status" value="1"/>
</dbReference>
<evidence type="ECO:0000256" key="1">
    <source>
        <dbReference type="PROSITE-ProRule" id="PRU00420"/>
    </source>
</evidence>
<sequence>MKTYLRTEITAVGNDAPDLIEGGVLILFAEGAPEELAEVSVLHRVAEGPLDEAPAPGAEILVGEVSAILTGMGELAWNKIRDIGHVVINFNDSDTPDRPGEICASAVNSEALVQAISAGKEIVIRS</sequence>
<dbReference type="GO" id="GO:0016301">
    <property type="term" value="F:kinase activity"/>
    <property type="evidence" value="ECO:0007669"/>
    <property type="project" value="TreeGrafter"/>
</dbReference>
<dbReference type="GO" id="GO:0005737">
    <property type="term" value="C:cytoplasm"/>
    <property type="evidence" value="ECO:0007669"/>
    <property type="project" value="InterPro"/>
</dbReference>
<dbReference type="RefSeq" id="WP_122111030.1">
    <property type="nucleotide sequence ID" value="NZ_QOKZ01000001.1"/>
</dbReference>
<reference evidence="2 3" key="1">
    <citation type="submission" date="2018-07" db="EMBL/GenBank/DDBJ databases">
        <authorList>
            <person name="Zhang Y."/>
            <person name="Wang L."/>
            <person name="Ma S."/>
        </authorList>
    </citation>
    <scope>NUCLEOTIDE SEQUENCE [LARGE SCALE GENOMIC DNA]</scope>
    <source>
        <strain evidence="2 3">4-2</strain>
    </source>
</reference>
<keyword evidence="3" id="KW-1185">Reference proteome</keyword>
<dbReference type="OrthoDB" id="5113885at2"/>
<dbReference type="InterPro" id="IPR036665">
    <property type="entry name" value="PTS_IIA_glucitol/sorbitol_sf"/>
</dbReference>
<evidence type="ECO:0000313" key="2">
    <source>
        <dbReference type="EMBL" id="RMC37946.1"/>
    </source>
</evidence>
<dbReference type="InterPro" id="IPR004716">
    <property type="entry name" value="PTS_IIA_glucitol/sorbitol-sp"/>
</dbReference>
<evidence type="ECO:0000313" key="3">
    <source>
        <dbReference type="Proteomes" id="UP000273516"/>
    </source>
</evidence>
<gene>
    <name evidence="2" type="ORF">C9E81_04285</name>
</gene>
<dbReference type="Gene3D" id="2.40.33.40">
    <property type="entry name" value="Phosphotransferase system, glucitol/sorbitol-specific IIA component"/>
    <property type="match status" value="1"/>
</dbReference>
<dbReference type="Pfam" id="PF03829">
    <property type="entry name" value="PTSIIA_gutA"/>
    <property type="match status" value="1"/>
</dbReference>
<dbReference type="GO" id="GO:0008982">
    <property type="term" value="F:protein-N(PI)-phosphohistidine-sugar phosphotransferase activity"/>
    <property type="evidence" value="ECO:0007669"/>
    <property type="project" value="InterPro"/>
</dbReference>
<dbReference type="Proteomes" id="UP000273516">
    <property type="component" value="Unassembled WGS sequence"/>
</dbReference>
<comment type="caution">
    <text evidence="2">The sequence shown here is derived from an EMBL/GenBank/DDBJ whole genome shotgun (WGS) entry which is preliminary data.</text>
</comment>
<dbReference type="SUPFAM" id="SSF141530">
    <property type="entry name" value="PTSIIA/GutA-like"/>
    <property type="match status" value="1"/>
</dbReference>
<organism evidence="2 3">
    <name type="scientific">Paracoccus alkanivorans</name>
    <dbReference type="NCBI Taxonomy" id="2116655"/>
    <lineage>
        <taxon>Bacteria</taxon>
        <taxon>Pseudomonadati</taxon>
        <taxon>Pseudomonadota</taxon>
        <taxon>Alphaproteobacteria</taxon>
        <taxon>Rhodobacterales</taxon>
        <taxon>Paracoccaceae</taxon>
        <taxon>Paracoccus</taxon>
    </lineage>
</organism>
<dbReference type="GO" id="GO:0009401">
    <property type="term" value="P:phosphoenolpyruvate-dependent sugar phosphotransferase system"/>
    <property type="evidence" value="ECO:0007669"/>
    <property type="project" value="InterPro"/>
</dbReference>